<evidence type="ECO:0000313" key="3">
    <source>
        <dbReference type="Proteomes" id="UP000053815"/>
    </source>
</evidence>
<keyword evidence="1" id="KW-1133">Transmembrane helix</keyword>
<name>A0A0C9MWR3_9FUNG</name>
<protein>
    <submittedName>
        <fullName evidence="2">Uncharacterized protein</fullName>
    </submittedName>
</protein>
<gene>
    <name evidence="2" type="ORF">MAM1_0987c11405</name>
</gene>
<keyword evidence="1" id="KW-0472">Membrane</keyword>
<dbReference type="EMBL" id="DF837276">
    <property type="protein sequence ID" value="GAN11804.1"/>
    <property type="molecule type" value="Genomic_DNA"/>
</dbReference>
<feature type="transmembrane region" description="Helical" evidence="1">
    <location>
        <begin position="59"/>
        <end position="80"/>
    </location>
</feature>
<evidence type="ECO:0000313" key="2">
    <source>
        <dbReference type="EMBL" id="GAN11804.1"/>
    </source>
</evidence>
<keyword evidence="3" id="KW-1185">Reference proteome</keyword>
<dbReference type="Proteomes" id="UP000053815">
    <property type="component" value="Unassembled WGS sequence"/>
</dbReference>
<proteinExistence type="predicted"/>
<feature type="transmembrane region" description="Helical" evidence="1">
    <location>
        <begin position="29"/>
        <end position="47"/>
    </location>
</feature>
<organism evidence="2">
    <name type="scientific">Mucor ambiguus</name>
    <dbReference type="NCBI Taxonomy" id="91626"/>
    <lineage>
        <taxon>Eukaryota</taxon>
        <taxon>Fungi</taxon>
        <taxon>Fungi incertae sedis</taxon>
        <taxon>Mucoromycota</taxon>
        <taxon>Mucoromycotina</taxon>
        <taxon>Mucoromycetes</taxon>
        <taxon>Mucorales</taxon>
        <taxon>Mucorineae</taxon>
        <taxon>Mucoraceae</taxon>
        <taxon>Mucor</taxon>
    </lineage>
</organism>
<dbReference type="AlphaFoldDB" id="A0A0C9MWR3"/>
<feature type="transmembrane region" description="Helical" evidence="1">
    <location>
        <begin position="86"/>
        <end position="105"/>
    </location>
</feature>
<sequence length="106" mass="11272">MVDSWCCILGALVLFAAVAVHLLSPLQCITSLVLAFAVYCRPFAVLVMHSLGKQVQFTAAVAVYLLSWCCCLVLVASAVYCRPFAVLVLSTAATVAVPILSLSCVY</sequence>
<evidence type="ECO:0000256" key="1">
    <source>
        <dbReference type="SAM" id="Phobius"/>
    </source>
</evidence>
<accession>A0A0C9MWR3</accession>
<reference evidence="2" key="1">
    <citation type="submission" date="2014-09" db="EMBL/GenBank/DDBJ databases">
        <title>Draft genome sequence of an oleaginous Mucoromycotina fungus Mucor ambiguus NBRC6742.</title>
        <authorList>
            <person name="Takeda I."/>
            <person name="Yamane N."/>
            <person name="Morita T."/>
            <person name="Tamano K."/>
            <person name="Machida M."/>
            <person name="Baker S."/>
            <person name="Koike H."/>
        </authorList>
    </citation>
    <scope>NUCLEOTIDE SEQUENCE</scope>
    <source>
        <strain evidence="2">NBRC 6742</strain>
    </source>
</reference>
<keyword evidence="1" id="KW-0812">Transmembrane</keyword>